<evidence type="ECO:0000256" key="3">
    <source>
        <dbReference type="ARBA" id="ARBA00022525"/>
    </source>
</evidence>
<comment type="catalytic activity">
    <reaction evidence="6">
        <text>L-dopachrome = 5,6-dihydroxyindole-2-carboxylate</text>
        <dbReference type="Rhea" id="RHEA:13041"/>
        <dbReference type="ChEBI" id="CHEBI:16875"/>
        <dbReference type="ChEBI" id="CHEBI:57509"/>
        <dbReference type="EC" id="5.3.3.12"/>
    </reaction>
</comment>
<dbReference type="PATRIC" id="fig|1341156.4.peg.2256"/>
<dbReference type="InterPro" id="IPR001398">
    <property type="entry name" value="Macrophage_inhib_fac"/>
</dbReference>
<dbReference type="PANTHER" id="PTHR11954:SF6">
    <property type="entry name" value="MACROPHAGE MIGRATION INHIBITORY FACTOR"/>
    <property type="match status" value="1"/>
</dbReference>
<evidence type="ECO:0000256" key="2">
    <source>
        <dbReference type="ARBA" id="ARBA00022514"/>
    </source>
</evidence>
<dbReference type="EMBL" id="JEOB01000003">
    <property type="protein sequence ID" value="EXM38951.1"/>
    <property type="molecule type" value="Genomic_DNA"/>
</dbReference>
<dbReference type="Gene3D" id="3.30.429.10">
    <property type="entry name" value="Macrophage Migration Inhibitory Factor"/>
    <property type="match status" value="1"/>
</dbReference>
<comment type="catalytic activity">
    <reaction evidence="5">
        <text>3-phenylpyruvate = enol-phenylpyruvate</text>
        <dbReference type="Rhea" id="RHEA:17097"/>
        <dbReference type="ChEBI" id="CHEBI:16815"/>
        <dbReference type="ChEBI" id="CHEBI:18005"/>
        <dbReference type="EC" id="5.3.2.1"/>
    </reaction>
</comment>
<evidence type="ECO:0000313" key="12">
    <source>
        <dbReference type="EMBL" id="EXM38951.1"/>
    </source>
</evidence>
<dbReference type="PANTHER" id="PTHR11954">
    <property type="entry name" value="D-DOPACHROME DECARBOXYLASE"/>
    <property type="match status" value="1"/>
</dbReference>
<evidence type="ECO:0000256" key="1">
    <source>
        <dbReference type="ARBA" id="ARBA00004613"/>
    </source>
</evidence>
<evidence type="ECO:0000313" key="13">
    <source>
        <dbReference type="Proteomes" id="UP000021369"/>
    </source>
</evidence>
<evidence type="ECO:0000256" key="11">
    <source>
        <dbReference type="ARBA" id="ARBA00042730"/>
    </source>
</evidence>
<protein>
    <recommendedName>
        <fullName evidence="11">L-dopachrome isomerase</fullName>
        <ecNumber evidence="8">5.3.2.1</ecNumber>
        <ecNumber evidence="7">5.3.3.12</ecNumber>
    </recommendedName>
    <alternativeName>
        <fullName evidence="9">L-dopachrome tautomerase</fullName>
    </alternativeName>
    <alternativeName>
        <fullName evidence="10">Phenylpyruvate tautomerase</fullName>
    </alternativeName>
</protein>
<dbReference type="SUPFAM" id="SSF55331">
    <property type="entry name" value="Tautomerase/MIF"/>
    <property type="match status" value="1"/>
</dbReference>
<dbReference type="GO" id="GO:0005125">
    <property type="term" value="F:cytokine activity"/>
    <property type="evidence" value="ECO:0007669"/>
    <property type="project" value="UniProtKB-KW"/>
</dbReference>
<evidence type="ECO:0000256" key="9">
    <source>
        <dbReference type="ARBA" id="ARBA00041631"/>
    </source>
</evidence>
<dbReference type="InterPro" id="IPR014347">
    <property type="entry name" value="Tautomerase/MIF_sf"/>
</dbReference>
<dbReference type="RefSeq" id="WP_037288309.1">
    <property type="nucleotide sequence ID" value="NZ_JEOB01000003.1"/>
</dbReference>
<evidence type="ECO:0000256" key="10">
    <source>
        <dbReference type="ARBA" id="ARBA00041912"/>
    </source>
</evidence>
<evidence type="ECO:0000256" key="4">
    <source>
        <dbReference type="ARBA" id="ARBA00023235"/>
    </source>
</evidence>
<dbReference type="Pfam" id="PF01187">
    <property type="entry name" value="MIF"/>
    <property type="match status" value="1"/>
</dbReference>
<keyword evidence="4" id="KW-0413">Isomerase</keyword>
<dbReference type="EC" id="5.3.3.12" evidence="7"/>
<organism evidence="12 13">
    <name type="scientific">Ruminococcus albus SY3</name>
    <dbReference type="NCBI Taxonomy" id="1341156"/>
    <lineage>
        <taxon>Bacteria</taxon>
        <taxon>Bacillati</taxon>
        <taxon>Bacillota</taxon>
        <taxon>Clostridia</taxon>
        <taxon>Eubacteriales</taxon>
        <taxon>Oscillospiraceae</taxon>
        <taxon>Ruminococcus</taxon>
    </lineage>
</organism>
<evidence type="ECO:0000256" key="5">
    <source>
        <dbReference type="ARBA" id="ARBA00036735"/>
    </source>
</evidence>
<dbReference type="OrthoDB" id="5769863at2"/>
<dbReference type="AlphaFoldDB" id="A0A011VUM0"/>
<evidence type="ECO:0000256" key="7">
    <source>
        <dbReference type="ARBA" id="ARBA00038932"/>
    </source>
</evidence>
<dbReference type="Proteomes" id="UP000021369">
    <property type="component" value="Unassembled WGS sequence"/>
</dbReference>
<dbReference type="GO" id="GO:0050178">
    <property type="term" value="F:phenylpyruvate tautomerase activity"/>
    <property type="evidence" value="ECO:0007669"/>
    <property type="project" value="UniProtKB-EC"/>
</dbReference>
<accession>A0A011VUM0</accession>
<comment type="subcellular location">
    <subcellularLocation>
        <location evidence="1">Secreted</location>
    </subcellularLocation>
</comment>
<name>A0A011VUM0_RUMAL</name>
<comment type="caution">
    <text evidence="12">The sequence shown here is derived from an EMBL/GenBank/DDBJ whole genome shotgun (WGS) entry which is preliminary data.</text>
</comment>
<proteinExistence type="predicted"/>
<evidence type="ECO:0000256" key="8">
    <source>
        <dbReference type="ARBA" id="ARBA00039086"/>
    </source>
</evidence>
<gene>
    <name evidence="12" type="ORF">RASY3_11605</name>
</gene>
<dbReference type="EC" id="5.3.2.1" evidence="8"/>
<sequence>MPFINIKTNAAVSADKEENIKSAMGQAITAIPGKSESWLMVGIEPEYKLWFKGTSDPAAMVQVSIYGTADRSAKNKLTGKISEIIGDELGISPSRIYVSYTDIPDWGWNGANF</sequence>
<keyword evidence="3" id="KW-0964">Secreted</keyword>
<reference evidence="12 13" key="1">
    <citation type="submission" date="2013-06" db="EMBL/GenBank/DDBJ databases">
        <title>Rumen cellulosomics: divergent fiber-degrading strategies revealed by comparative genome-wide analysis of six Ruminococcal strains.</title>
        <authorList>
            <person name="Dassa B."/>
            <person name="Borovok I."/>
            <person name="Lamed R."/>
            <person name="Flint H."/>
            <person name="Yeoman C.J."/>
            <person name="White B."/>
            <person name="Bayer E.A."/>
        </authorList>
    </citation>
    <scope>NUCLEOTIDE SEQUENCE [LARGE SCALE GENOMIC DNA]</scope>
    <source>
        <strain evidence="12 13">SY3</strain>
    </source>
</reference>
<dbReference type="GO" id="GO:0005615">
    <property type="term" value="C:extracellular space"/>
    <property type="evidence" value="ECO:0007669"/>
    <property type="project" value="UniProtKB-KW"/>
</dbReference>
<evidence type="ECO:0000256" key="6">
    <source>
        <dbReference type="ARBA" id="ARBA00036823"/>
    </source>
</evidence>
<dbReference type="GO" id="GO:0004167">
    <property type="term" value="F:dopachrome isomerase activity"/>
    <property type="evidence" value="ECO:0007669"/>
    <property type="project" value="UniProtKB-EC"/>
</dbReference>
<keyword evidence="2" id="KW-0202">Cytokine</keyword>
<keyword evidence="13" id="KW-1185">Reference proteome</keyword>